<dbReference type="AlphaFoldDB" id="A0AB34AKI5"/>
<dbReference type="PANTHER" id="PTHR33744">
    <property type="entry name" value="CARBOHYDRATE DIACID REGULATOR"/>
    <property type="match status" value="1"/>
</dbReference>
<dbReference type="EMBL" id="BKAW01000009">
    <property type="protein sequence ID" value="GEQ03686.1"/>
    <property type="molecule type" value="Genomic_DNA"/>
</dbReference>
<evidence type="ECO:0000259" key="1">
    <source>
        <dbReference type="Pfam" id="PF13556"/>
    </source>
</evidence>
<dbReference type="Gene3D" id="1.10.10.2840">
    <property type="entry name" value="PucR C-terminal helix-turn-helix domain"/>
    <property type="match status" value="1"/>
</dbReference>
<dbReference type="Pfam" id="PF13556">
    <property type="entry name" value="HTH_30"/>
    <property type="match status" value="1"/>
</dbReference>
<gene>
    <name evidence="2" type="ORF">SCO02_21270</name>
</gene>
<dbReference type="InterPro" id="IPR042070">
    <property type="entry name" value="PucR_C-HTH_sf"/>
</dbReference>
<dbReference type="PANTHER" id="PTHR33744:SF1">
    <property type="entry name" value="DNA-BINDING TRANSCRIPTIONAL ACTIVATOR ADER"/>
    <property type="match status" value="1"/>
</dbReference>
<protein>
    <recommendedName>
        <fullName evidence="1">PucR C-terminal helix-turn-helix domain-containing protein</fullName>
    </recommendedName>
</protein>
<evidence type="ECO:0000313" key="2">
    <source>
        <dbReference type="EMBL" id="GEQ03686.1"/>
    </source>
</evidence>
<reference evidence="2 3" key="1">
    <citation type="submission" date="2019-07" db="EMBL/GenBank/DDBJ databases">
        <title>Whole genome shotgun sequence of Staphylococcus cohnii subsp. urealyticus NBRC 109766.</title>
        <authorList>
            <person name="Hosoyama A."/>
            <person name="Uohara A."/>
            <person name="Ohji S."/>
            <person name="Ichikawa N."/>
        </authorList>
    </citation>
    <scope>NUCLEOTIDE SEQUENCE [LARGE SCALE GENOMIC DNA]</scope>
    <source>
        <strain evidence="2 3">NBRC 109766</strain>
    </source>
</reference>
<keyword evidence="3" id="KW-1185">Reference proteome</keyword>
<organism evidence="2 3">
    <name type="scientific">Staphylococcus ureilyticus</name>
    <name type="common">Staphylococcus cohnii subsp. urealyticus</name>
    <dbReference type="NCBI Taxonomy" id="94138"/>
    <lineage>
        <taxon>Bacteria</taxon>
        <taxon>Bacillati</taxon>
        <taxon>Bacillota</taxon>
        <taxon>Bacilli</taxon>
        <taxon>Bacillales</taxon>
        <taxon>Staphylococcaceae</taxon>
        <taxon>Staphylococcus</taxon>
        <taxon>Staphylococcus cohnii species complex</taxon>
    </lineage>
</organism>
<evidence type="ECO:0000313" key="3">
    <source>
        <dbReference type="Proteomes" id="UP000321839"/>
    </source>
</evidence>
<dbReference type="InterPro" id="IPR051448">
    <property type="entry name" value="CdaR-like_regulators"/>
</dbReference>
<accession>A0AB34AKI5</accession>
<dbReference type="InterPro" id="IPR025736">
    <property type="entry name" value="PucR_C-HTH_dom"/>
</dbReference>
<feature type="domain" description="PucR C-terminal helix-turn-helix" evidence="1">
    <location>
        <begin position="16"/>
        <end position="72"/>
    </location>
</feature>
<name>A0AB34AKI5_STAUR</name>
<sequence length="80" mass="9391">MGPLSYPKQKKDLELKQTLKVYMDNQCDITKTADKIFIHRNTVKYRINKCSNMIGTNIEDPVHSLNIRIALYVSEMIRFD</sequence>
<comment type="caution">
    <text evidence="2">The sequence shown here is derived from an EMBL/GenBank/DDBJ whole genome shotgun (WGS) entry which is preliminary data.</text>
</comment>
<dbReference type="Proteomes" id="UP000321839">
    <property type="component" value="Unassembled WGS sequence"/>
</dbReference>
<proteinExistence type="predicted"/>